<dbReference type="PANTHER" id="PTHR37531">
    <property type="entry name" value="HEME EXPORTER PROTEIN D"/>
    <property type="match status" value="1"/>
</dbReference>
<dbReference type="GO" id="GO:0017004">
    <property type="term" value="P:cytochrome complex assembly"/>
    <property type="evidence" value="ECO:0007669"/>
    <property type="project" value="UniProtKB-KW"/>
</dbReference>
<keyword evidence="11 12" id="KW-0472">Membrane</keyword>
<evidence type="ECO:0000256" key="8">
    <source>
        <dbReference type="ARBA" id="ARBA00022692"/>
    </source>
</evidence>
<evidence type="ECO:0000256" key="1">
    <source>
        <dbReference type="ARBA" id="ARBA00002442"/>
    </source>
</evidence>
<keyword evidence="14" id="KW-1185">Reference proteome</keyword>
<evidence type="ECO:0000256" key="7">
    <source>
        <dbReference type="ARBA" id="ARBA00022519"/>
    </source>
</evidence>
<evidence type="ECO:0000256" key="12">
    <source>
        <dbReference type="RuleBase" id="RU363101"/>
    </source>
</evidence>
<keyword evidence="10 12" id="KW-1133">Transmembrane helix</keyword>
<dbReference type="PANTHER" id="PTHR37531:SF1">
    <property type="entry name" value="HEME EXPORTER PROTEIN D"/>
    <property type="match status" value="1"/>
</dbReference>
<evidence type="ECO:0000256" key="4">
    <source>
        <dbReference type="ARBA" id="ARBA00016461"/>
    </source>
</evidence>
<evidence type="ECO:0000256" key="3">
    <source>
        <dbReference type="ARBA" id="ARBA00008741"/>
    </source>
</evidence>
<keyword evidence="7 12" id="KW-0997">Cell inner membrane</keyword>
<gene>
    <name evidence="13" type="ORF">FHR96_002878</name>
</gene>
<evidence type="ECO:0000256" key="9">
    <source>
        <dbReference type="ARBA" id="ARBA00022748"/>
    </source>
</evidence>
<comment type="function">
    <text evidence="1 12">Required for the export of heme to the periplasm for the biogenesis of c-type cytochromes.</text>
</comment>
<keyword evidence="5 12" id="KW-0813">Transport</keyword>
<dbReference type="RefSeq" id="WP_183388354.1">
    <property type="nucleotide sequence ID" value="NZ_JACHXM010000015.1"/>
</dbReference>
<dbReference type="InterPro" id="IPR052075">
    <property type="entry name" value="Heme_exporter_D"/>
</dbReference>
<keyword evidence="8 12" id="KW-0812">Transmembrane</keyword>
<dbReference type="GO" id="GO:0005886">
    <property type="term" value="C:plasma membrane"/>
    <property type="evidence" value="ECO:0007669"/>
    <property type="project" value="UniProtKB-SubCell"/>
</dbReference>
<name>A0A7W5G6Z3_9GAMM</name>
<comment type="similarity">
    <text evidence="3 12">Belongs to the CcmD/CycX/HelD family.</text>
</comment>
<reference evidence="13 14" key="1">
    <citation type="submission" date="2020-08" db="EMBL/GenBank/DDBJ databases">
        <title>Genomic Encyclopedia of Type Strains, Phase III (KMG-III): the genomes of soil and plant-associated and newly described type strains.</title>
        <authorList>
            <person name="Whitman W."/>
        </authorList>
    </citation>
    <scope>NUCLEOTIDE SEQUENCE [LARGE SCALE GENOMIC DNA]</scope>
    <source>
        <strain evidence="13 14">CECT 5995</strain>
    </source>
</reference>
<comment type="caution">
    <text evidence="13">The sequence shown here is derived from an EMBL/GenBank/DDBJ whole genome shotgun (WGS) entry which is preliminary data.</text>
</comment>
<dbReference type="Pfam" id="PF04995">
    <property type="entry name" value="CcmD"/>
    <property type="match status" value="1"/>
</dbReference>
<keyword evidence="9 12" id="KW-0201">Cytochrome c-type biogenesis</keyword>
<sequence>MAFDSLSAFLAMGGYAPYVWSAYGATAALLLGVGWHARAERRRVLRDLKRRIRRERYQAGAANNTTEEGPRR</sequence>
<evidence type="ECO:0000313" key="13">
    <source>
        <dbReference type="EMBL" id="MBB3141996.1"/>
    </source>
</evidence>
<evidence type="ECO:0000256" key="10">
    <source>
        <dbReference type="ARBA" id="ARBA00022989"/>
    </source>
</evidence>
<dbReference type="EMBL" id="JACHXM010000015">
    <property type="protein sequence ID" value="MBB3141996.1"/>
    <property type="molecule type" value="Genomic_DNA"/>
</dbReference>
<dbReference type="InterPro" id="IPR007078">
    <property type="entry name" value="Haem_export_protD_CcmD"/>
</dbReference>
<dbReference type="GO" id="GO:1903607">
    <property type="term" value="P:cytochrome c biosynthetic process"/>
    <property type="evidence" value="ECO:0007669"/>
    <property type="project" value="TreeGrafter"/>
</dbReference>
<evidence type="ECO:0000256" key="6">
    <source>
        <dbReference type="ARBA" id="ARBA00022475"/>
    </source>
</evidence>
<dbReference type="GO" id="GO:0015886">
    <property type="term" value="P:heme transport"/>
    <property type="evidence" value="ECO:0007669"/>
    <property type="project" value="InterPro"/>
</dbReference>
<comment type="subcellular location">
    <subcellularLocation>
        <location evidence="2 12">Cell inner membrane</location>
        <topology evidence="2 12">Single-pass membrane protein</topology>
    </subcellularLocation>
</comment>
<evidence type="ECO:0000256" key="2">
    <source>
        <dbReference type="ARBA" id="ARBA00004377"/>
    </source>
</evidence>
<organism evidence="13 14">
    <name type="scientific">Halomonas organivorans</name>
    <dbReference type="NCBI Taxonomy" id="257772"/>
    <lineage>
        <taxon>Bacteria</taxon>
        <taxon>Pseudomonadati</taxon>
        <taxon>Pseudomonadota</taxon>
        <taxon>Gammaproteobacteria</taxon>
        <taxon>Oceanospirillales</taxon>
        <taxon>Halomonadaceae</taxon>
        <taxon>Halomonas</taxon>
    </lineage>
</organism>
<dbReference type="NCBIfam" id="TIGR03141">
    <property type="entry name" value="cytochro_ccmD"/>
    <property type="match status" value="1"/>
</dbReference>
<feature type="transmembrane region" description="Helical" evidence="12">
    <location>
        <begin position="20"/>
        <end position="37"/>
    </location>
</feature>
<dbReference type="Proteomes" id="UP000525987">
    <property type="component" value="Unassembled WGS sequence"/>
</dbReference>
<keyword evidence="6 12" id="KW-1003">Cell membrane</keyword>
<evidence type="ECO:0000256" key="5">
    <source>
        <dbReference type="ARBA" id="ARBA00022448"/>
    </source>
</evidence>
<evidence type="ECO:0000256" key="11">
    <source>
        <dbReference type="ARBA" id="ARBA00023136"/>
    </source>
</evidence>
<evidence type="ECO:0000313" key="14">
    <source>
        <dbReference type="Proteomes" id="UP000525987"/>
    </source>
</evidence>
<dbReference type="AlphaFoldDB" id="A0A7W5G6Z3"/>
<proteinExistence type="inferred from homology"/>
<accession>A0A7W5G6Z3</accession>
<protein>
    <recommendedName>
        <fullName evidence="4 12">Heme exporter protein D</fullName>
    </recommendedName>
</protein>